<evidence type="ECO:0000256" key="11">
    <source>
        <dbReference type="SAM" id="Phobius"/>
    </source>
</evidence>
<dbReference type="InterPro" id="IPR011527">
    <property type="entry name" value="ABC1_TM_dom"/>
</dbReference>
<keyword evidence="7 11" id="KW-1133">Transmembrane helix</keyword>
<evidence type="ECO:0000256" key="5">
    <source>
        <dbReference type="ARBA" id="ARBA00022741"/>
    </source>
</evidence>
<evidence type="ECO:0000313" key="15">
    <source>
        <dbReference type="Proteomes" id="UP000613840"/>
    </source>
</evidence>
<keyword evidence="5" id="KW-0547">Nucleotide-binding</keyword>
<feature type="transmembrane region" description="Helical" evidence="11">
    <location>
        <begin position="165"/>
        <end position="196"/>
    </location>
</feature>
<evidence type="ECO:0000256" key="9">
    <source>
        <dbReference type="ARBA" id="ARBA00061644"/>
    </source>
</evidence>
<dbReference type="Pfam" id="PF00664">
    <property type="entry name" value="ABC_membrane"/>
    <property type="match status" value="2"/>
</dbReference>
<dbReference type="InterPro" id="IPR003439">
    <property type="entry name" value="ABC_transporter-like_ATP-bd"/>
</dbReference>
<dbReference type="Gene3D" id="1.20.1560.10">
    <property type="entry name" value="ABC transporter type 1, transmembrane domain"/>
    <property type="match status" value="2"/>
</dbReference>
<dbReference type="InterPro" id="IPR017871">
    <property type="entry name" value="ABC_transporter-like_CS"/>
</dbReference>
<evidence type="ECO:0000256" key="8">
    <source>
        <dbReference type="ARBA" id="ARBA00023136"/>
    </source>
</evidence>
<feature type="domain" description="ABC transmembrane type-1" evidence="13">
    <location>
        <begin position="708"/>
        <end position="990"/>
    </location>
</feature>
<dbReference type="Pfam" id="PF00005">
    <property type="entry name" value="ABC_tran"/>
    <property type="match status" value="2"/>
</dbReference>
<dbReference type="GO" id="GO:0016887">
    <property type="term" value="F:ATP hydrolysis activity"/>
    <property type="evidence" value="ECO:0007669"/>
    <property type="project" value="InterPro"/>
</dbReference>
<evidence type="ECO:0000256" key="6">
    <source>
        <dbReference type="ARBA" id="ARBA00022840"/>
    </source>
</evidence>
<evidence type="ECO:0000259" key="12">
    <source>
        <dbReference type="PROSITE" id="PS50893"/>
    </source>
</evidence>
<dbReference type="InterPro" id="IPR003593">
    <property type="entry name" value="AAA+_ATPase"/>
</dbReference>
<comment type="similarity">
    <text evidence="9">Belongs to the ABC transporter superfamily. Lipid exporter (TC 3.A.1.106) family.</text>
</comment>
<feature type="transmembrane region" description="Helical" evidence="11">
    <location>
        <begin position="44"/>
        <end position="64"/>
    </location>
</feature>
<feature type="transmembrane region" description="Helical" evidence="11">
    <location>
        <begin position="80"/>
        <end position="100"/>
    </location>
</feature>
<dbReference type="InterPro" id="IPR027417">
    <property type="entry name" value="P-loop_NTPase"/>
</dbReference>
<feature type="domain" description="ABC transporter" evidence="12">
    <location>
        <begin position="359"/>
        <end position="593"/>
    </location>
</feature>
<keyword evidence="6 14" id="KW-0067">ATP-binding</keyword>
<dbReference type="EMBL" id="BMMZ01000004">
    <property type="protein sequence ID" value="GGL63264.1"/>
    <property type="molecule type" value="Genomic_DNA"/>
</dbReference>
<dbReference type="PROSITE" id="PS50929">
    <property type="entry name" value="ABC_TM1F"/>
    <property type="match status" value="2"/>
</dbReference>
<name>A0A917W4R5_9ACTN</name>
<feature type="transmembrane region" description="Helical" evidence="11">
    <location>
        <begin position="740"/>
        <end position="761"/>
    </location>
</feature>
<evidence type="ECO:0000256" key="1">
    <source>
        <dbReference type="ARBA" id="ARBA00004651"/>
    </source>
</evidence>
<reference evidence="14" key="1">
    <citation type="journal article" date="2014" name="Int. J. Syst. Evol. Microbiol.">
        <title>Complete genome sequence of Corynebacterium casei LMG S-19264T (=DSM 44701T), isolated from a smear-ripened cheese.</title>
        <authorList>
            <consortium name="US DOE Joint Genome Institute (JGI-PGF)"/>
            <person name="Walter F."/>
            <person name="Albersmeier A."/>
            <person name="Kalinowski J."/>
            <person name="Ruckert C."/>
        </authorList>
    </citation>
    <scope>NUCLEOTIDE SEQUENCE</scope>
    <source>
        <strain evidence="14">CGMCC 4.7306</strain>
    </source>
</reference>
<evidence type="ECO:0000256" key="4">
    <source>
        <dbReference type="ARBA" id="ARBA00022692"/>
    </source>
</evidence>
<dbReference type="InterPro" id="IPR036640">
    <property type="entry name" value="ABC1_TM_sf"/>
</dbReference>
<reference evidence="14" key="2">
    <citation type="submission" date="2020-09" db="EMBL/GenBank/DDBJ databases">
        <authorList>
            <person name="Sun Q."/>
            <person name="Zhou Y."/>
        </authorList>
    </citation>
    <scope>NUCLEOTIDE SEQUENCE</scope>
    <source>
        <strain evidence="14">CGMCC 4.7306</strain>
    </source>
</reference>
<accession>A0A917W4R5</accession>
<feature type="transmembrane region" description="Helical" evidence="11">
    <location>
        <begin position="817"/>
        <end position="841"/>
    </location>
</feature>
<dbReference type="SMART" id="SM00382">
    <property type="entry name" value="AAA"/>
    <property type="match status" value="2"/>
</dbReference>
<dbReference type="PROSITE" id="PS00211">
    <property type="entry name" value="ABC_TRANSPORTER_1"/>
    <property type="match status" value="1"/>
</dbReference>
<dbReference type="PANTHER" id="PTHR43394:SF1">
    <property type="entry name" value="ATP-BINDING CASSETTE SUB-FAMILY B MEMBER 10, MITOCHONDRIAL"/>
    <property type="match status" value="1"/>
</dbReference>
<feature type="domain" description="ABC transmembrane type-1" evidence="13">
    <location>
        <begin position="45"/>
        <end position="325"/>
    </location>
</feature>
<feature type="region of interest" description="Disordered" evidence="10">
    <location>
        <begin position="596"/>
        <end position="615"/>
    </location>
</feature>
<dbReference type="GO" id="GO:0015421">
    <property type="term" value="F:ABC-type oligopeptide transporter activity"/>
    <property type="evidence" value="ECO:0007669"/>
    <property type="project" value="TreeGrafter"/>
</dbReference>
<organism evidence="14 15">
    <name type="scientific">Microlunatus endophyticus</name>
    <dbReference type="NCBI Taxonomy" id="1716077"/>
    <lineage>
        <taxon>Bacteria</taxon>
        <taxon>Bacillati</taxon>
        <taxon>Actinomycetota</taxon>
        <taxon>Actinomycetes</taxon>
        <taxon>Propionibacteriales</taxon>
        <taxon>Propionibacteriaceae</taxon>
        <taxon>Microlunatus</taxon>
    </lineage>
</organism>
<keyword evidence="4 11" id="KW-0812">Transmembrane</keyword>
<evidence type="ECO:0000256" key="10">
    <source>
        <dbReference type="SAM" id="MobiDB-lite"/>
    </source>
</evidence>
<dbReference type="PANTHER" id="PTHR43394">
    <property type="entry name" value="ATP-DEPENDENT PERMEASE MDL1, MITOCHONDRIAL"/>
    <property type="match status" value="1"/>
</dbReference>
<evidence type="ECO:0000313" key="14">
    <source>
        <dbReference type="EMBL" id="GGL63264.1"/>
    </source>
</evidence>
<protein>
    <submittedName>
        <fullName evidence="14">ABC transporter ATP-binding protein</fullName>
    </submittedName>
</protein>
<dbReference type="GO" id="GO:0005524">
    <property type="term" value="F:ATP binding"/>
    <property type="evidence" value="ECO:0007669"/>
    <property type="project" value="UniProtKB-KW"/>
</dbReference>
<sequence>MTQTLTTEKPATTTTAAMGGVTGRAADRWIRRVAGYCWRFKSQVLIAFGAGIVGQTIMVMLPLIQREIIDHVILKPTQRLMPWLVLLIVASAVVFVLTYLRRFKGGQLAVDVQHAMRTDVFGTMTELDGKRQDELDTGQVVGRAISDLNIVQALLQMLPNMTGNLVLFVVSITVMFKLSPVLALIALATVPALWILGTRSRSKLFPASWYAQQYEAELAGAVEAATTGVRVVKGFGQEQQELNRIDRISQRLFGARVRTIKLNSFFNPAMSAVPQLGTVGVLALGGFLAIRGHLTLGTFLAFSTYVTQMSGPVRLVSMLLTTGQQARASVIRVLDLIDTKPEIKEASDARPLQPGPGRIHFDNVTFGYVPGQPVLDGFSLTVEPGETLALVGSSGSGKSTVSHLLPRFYDTWQGTITIDGQDVSHLTLKSLRSSIGTAMEESFLFSQSVAANVAYGRPDASRERVEQAARAARAHDFIAELPQGYDTVVGEQGLTLSGGQRQRVALARAILTNPEILVLDDATSAIDARIEAEIHDTLHELLHGRTTLVMAHRRSTLQLADRIAVMDGGRIVDTGTFAELEQRSPLFRELLAGPDSADLVDSDPQPTGPTGVTAELWDKSKVPGGADDPLLADRLSRVGSRGGMGGRGGGPGLMSGMASMPPTKELLDALEKLPPADAKPEVDPAFARASDDHFRLGTLLAKFRLPFIAGLVLVAVDALCGLVIPVLIRNGIDDGVNRQMMSAVWVASALALMVVLIDWVIQIGSMRITGRTGERFLYTLRVKIFSHLQRLGLDYYEREMGGRILTRMTTDVDALSSFLQTGLVTAVVSLLSFFGILIALLILNLKLMMVVGLVVPLLVVSTVVFRRMSARVYRIAREQISIVNADFQENVAGLRITQSFTREEFNADRFANLSDAYRRSRVTGQRYVSVFFPFVQFLSNIAGALVLGLAATQFHNSLITAGGLIAYLLYIDLLFSPIQNLSQVFDGYQQAMVGLQRIRDLLSTPTSTPPSEHPVVLETVHGKITLEQAVFQYERAKRPAMDGVNLVIEPGQTIALVGETGAGKSTIVKLVERFYDLTDGNLRIDDHDIRDLELSRYRQHIGLVPQESYLFPGNIREQIAYGRPDATDAEVEAAARAVGAHEMISHLNGGYLAPVAERGRNLSAGQRQLVALARAELVKPAILLLDEATAALDLRSEAMVTRATEQLAEERTTIVVAHRLTTAARADRILYIEHGKVAEDGSHEDLLRLDGGYASLWRTFIGDPDQTARL</sequence>
<comment type="caution">
    <text evidence="14">The sequence shown here is derived from an EMBL/GenBank/DDBJ whole genome shotgun (WGS) entry which is preliminary data.</text>
</comment>
<dbReference type="RefSeq" id="WP_229669958.1">
    <property type="nucleotide sequence ID" value="NZ_BMMZ01000004.1"/>
</dbReference>
<feature type="transmembrane region" description="Helical" evidence="11">
    <location>
        <begin position="957"/>
        <end position="975"/>
    </location>
</feature>
<evidence type="ECO:0000259" key="13">
    <source>
        <dbReference type="PROSITE" id="PS50929"/>
    </source>
</evidence>
<comment type="subcellular location">
    <subcellularLocation>
        <location evidence="1">Cell membrane</location>
        <topology evidence="1">Multi-pass membrane protein</topology>
    </subcellularLocation>
</comment>
<dbReference type="SUPFAM" id="SSF52540">
    <property type="entry name" value="P-loop containing nucleoside triphosphate hydrolases"/>
    <property type="match status" value="2"/>
</dbReference>
<dbReference type="FunFam" id="3.40.50.300:FF:000299">
    <property type="entry name" value="ABC transporter ATP-binding protein/permease"/>
    <property type="match status" value="2"/>
</dbReference>
<dbReference type="Proteomes" id="UP000613840">
    <property type="component" value="Unassembled WGS sequence"/>
</dbReference>
<dbReference type="CDD" id="cd18543">
    <property type="entry name" value="ABC_6TM_Rv0194_D1_like"/>
    <property type="match status" value="1"/>
</dbReference>
<keyword evidence="8 11" id="KW-0472">Membrane</keyword>
<dbReference type="Gene3D" id="3.40.50.300">
    <property type="entry name" value="P-loop containing nucleotide triphosphate hydrolases"/>
    <property type="match status" value="2"/>
</dbReference>
<feature type="domain" description="ABC transporter" evidence="12">
    <location>
        <begin position="1024"/>
        <end position="1259"/>
    </location>
</feature>
<dbReference type="SUPFAM" id="SSF90123">
    <property type="entry name" value="ABC transporter transmembrane region"/>
    <property type="match status" value="2"/>
</dbReference>
<proteinExistence type="inferred from homology"/>
<dbReference type="InterPro" id="IPR039421">
    <property type="entry name" value="Type_1_exporter"/>
</dbReference>
<feature type="transmembrane region" description="Helical" evidence="11">
    <location>
        <begin position="927"/>
        <end position="951"/>
    </location>
</feature>
<gene>
    <name evidence="14" type="ORF">GCM10011575_22180</name>
</gene>
<dbReference type="PROSITE" id="PS50893">
    <property type="entry name" value="ABC_TRANSPORTER_2"/>
    <property type="match status" value="2"/>
</dbReference>
<feature type="transmembrane region" description="Helical" evidence="11">
    <location>
        <begin position="705"/>
        <end position="728"/>
    </location>
</feature>
<feature type="transmembrane region" description="Helical" evidence="11">
    <location>
        <begin position="847"/>
        <end position="865"/>
    </location>
</feature>
<dbReference type="CDD" id="cd18546">
    <property type="entry name" value="ABC_6TM_Rv0194_D2_like"/>
    <property type="match status" value="1"/>
</dbReference>
<keyword evidence="3" id="KW-1003">Cell membrane</keyword>
<evidence type="ECO:0000256" key="7">
    <source>
        <dbReference type="ARBA" id="ARBA00022989"/>
    </source>
</evidence>
<evidence type="ECO:0000256" key="3">
    <source>
        <dbReference type="ARBA" id="ARBA00022475"/>
    </source>
</evidence>
<keyword evidence="2" id="KW-0813">Transport</keyword>
<dbReference type="GO" id="GO:0005886">
    <property type="term" value="C:plasma membrane"/>
    <property type="evidence" value="ECO:0007669"/>
    <property type="project" value="UniProtKB-SubCell"/>
</dbReference>
<dbReference type="AlphaFoldDB" id="A0A917W4R5"/>
<keyword evidence="15" id="KW-1185">Reference proteome</keyword>
<evidence type="ECO:0000256" key="2">
    <source>
        <dbReference type="ARBA" id="ARBA00022448"/>
    </source>
</evidence>